<dbReference type="Pfam" id="PF13304">
    <property type="entry name" value="AAA_21"/>
    <property type="match status" value="1"/>
</dbReference>
<feature type="domain" description="ATPase AAA-type core" evidence="3">
    <location>
        <begin position="383"/>
        <end position="455"/>
    </location>
</feature>
<dbReference type="InterPro" id="IPR051396">
    <property type="entry name" value="Bact_Antivir_Def_Nuclease"/>
</dbReference>
<gene>
    <name evidence="4" type="ORF">LDJ79_17565</name>
</gene>
<keyword evidence="5" id="KW-1185">Reference proteome</keyword>
<dbReference type="PANTHER" id="PTHR43581:SF2">
    <property type="entry name" value="EXCINUCLEASE ATPASE SUBUNIT"/>
    <property type="match status" value="1"/>
</dbReference>
<comment type="caution">
    <text evidence="4">The sequence shown here is derived from an EMBL/GenBank/DDBJ whole genome shotgun (WGS) entry which is preliminary data.</text>
</comment>
<dbReference type="EMBL" id="JAIWIU010000131">
    <property type="protein sequence ID" value="MCA2017934.1"/>
    <property type="molecule type" value="Genomic_DNA"/>
</dbReference>
<feature type="domain" description="DUF3696" evidence="1">
    <location>
        <begin position="478"/>
        <end position="523"/>
    </location>
</feature>
<organism evidence="4 5">
    <name type="scientific">Vibrio tritonius</name>
    <dbReference type="NCBI Taxonomy" id="1435069"/>
    <lineage>
        <taxon>Bacteria</taxon>
        <taxon>Pseudomonadati</taxon>
        <taxon>Pseudomonadota</taxon>
        <taxon>Gammaproteobacteria</taxon>
        <taxon>Vibrionales</taxon>
        <taxon>Vibrionaceae</taxon>
        <taxon>Vibrio</taxon>
    </lineage>
</organism>
<dbReference type="InterPro" id="IPR027417">
    <property type="entry name" value="P-loop_NTPase"/>
</dbReference>
<accession>A0ABS7YUN0</accession>
<reference evidence="5" key="1">
    <citation type="submission" date="2023-07" db="EMBL/GenBank/DDBJ databases">
        <title>Molecular identification of indigenous halophilic bacteria isolated from red sea cost, biodegradation of synthetic dyes and assessment of degraded metabolite toxicity.</title>
        <authorList>
            <person name="Chaieb K."/>
            <person name="Altayb H.N."/>
        </authorList>
    </citation>
    <scope>NUCLEOTIDE SEQUENCE [LARGE SCALE GENOMIC DNA]</scope>
    <source>
        <strain evidence="5">K20</strain>
    </source>
</reference>
<evidence type="ECO:0000259" key="1">
    <source>
        <dbReference type="Pfam" id="PF12476"/>
    </source>
</evidence>
<sequence>MMRIKTLSLTNFRAFQDTQVIEFAPVTLLFGSNSVGKSTVVTSLCYLHQLLTLGDCEPRRLQLSGNKFIGGFVHLINGKELNKTMSLKVEFDVTSANKENGYTESLFFLNQHQDVQNDRLWQECKPLLNSVAKQATSMAVELEVSWCTDRQMAYVSRCITSINGQEIATLKANQAASEATVASLQLNHPLLAVTPEQGSWLNERLGLSQAEQIRIQTRQGALPELGQRIHAFVESRDSLLKRRVEEVFSDCIVAPLDNLTQLLSRLINIGPLRQIPDSTYTAGKFIQQSDWYSGKAGWDRLYQSNKHEIDQVNQWLGGKDKLDLGYAFVFKKVFKQTQYANDPDRFSRYTYQQIEGEKADVALDKVVSFEHSERDAITLWDLVNDLEVAPSDIGAGISQVLPLVMASVSAQASLICCEQPELHIHPRAQVALGDLLTQNDEKNHYLIETHSEHLVLRLLRRVRETSDDRLPEYLQNVSPNDISIMYLQGTEQGVVAKRTKITADGDLDCDWPEGFFDERDEELF</sequence>
<evidence type="ECO:0000313" key="4">
    <source>
        <dbReference type="EMBL" id="MCA2017934.1"/>
    </source>
</evidence>
<dbReference type="RefSeq" id="WP_225251517.1">
    <property type="nucleotide sequence ID" value="NZ_JAIWIU010000131.1"/>
</dbReference>
<dbReference type="InterPro" id="IPR003959">
    <property type="entry name" value="ATPase_AAA_core"/>
</dbReference>
<evidence type="ECO:0000313" key="5">
    <source>
        <dbReference type="Proteomes" id="UP001199044"/>
    </source>
</evidence>
<dbReference type="InterPro" id="IPR022532">
    <property type="entry name" value="DUF3696"/>
</dbReference>
<dbReference type="Proteomes" id="UP001199044">
    <property type="component" value="Unassembled WGS sequence"/>
</dbReference>
<dbReference type="Gene3D" id="3.40.50.300">
    <property type="entry name" value="P-loop containing nucleotide triphosphate hydrolases"/>
    <property type="match status" value="1"/>
</dbReference>
<dbReference type="PANTHER" id="PTHR43581">
    <property type="entry name" value="ATP/GTP PHOSPHATASE"/>
    <property type="match status" value="1"/>
</dbReference>
<name>A0ABS7YUN0_9VIBR</name>
<dbReference type="Pfam" id="PF12476">
    <property type="entry name" value="DUF3696"/>
    <property type="match status" value="1"/>
</dbReference>
<feature type="domain" description="Endonuclease GajA/Old nuclease/RecF-like AAA" evidence="2">
    <location>
        <begin position="2"/>
        <end position="134"/>
    </location>
</feature>
<evidence type="ECO:0000259" key="3">
    <source>
        <dbReference type="Pfam" id="PF13304"/>
    </source>
</evidence>
<dbReference type="InterPro" id="IPR041685">
    <property type="entry name" value="AAA_GajA/Old/RecF-like"/>
</dbReference>
<dbReference type="Pfam" id="PF13175">
    <property type="entry name" value="AAA_15"/>
    <property type="match status" value="1"/>
</dbReference>
<evidence type="ECO:0000259" key="2">
    <source>
        <dbReference type="Pfam" id="PF13175"/>
    </source>
</evidence>
<proteinExistence type="predicted"/>
<protein>
    <submittedName>
        <fullName evidence="4">DUF3696 domain-containing protein</fullName>
    </submittedName>
</protein>
<dbReference type="SUPFAM" id="SSF52540">
    <property type="entry name" value="P-loop containing nucleoside triphosphate hydrolases"/>
    <property type="match status" value="1"/>
</dbReference>